<organism evidence="1 2">
    <name type="scientific">Fontibacter flavus</name>
    <dbReference type="NCBI Taxonomy" id="654838"/>
    <lineage>
        <taxon>Bacteria</taxon>
        <taxon>Pseudomonadati</taxon>
        <taxon>Bacteroidota</taxon>
        <taxon>Cytophagia</taxon>
        <taxon>Cytophagales</taxon>
        <taxon>Cyclobacteriaceae</taxon>
        <taxon>Fontibacter</taxon>
    </lineage>
</organism>
<comment type="caution">
    <text evidence="1">The sequence shown here is derived from an EMBL/GenBank/DDBJ whole genome shotgun (WGS) entry which is preliminary data.</text>
</comment>
<sequence>MSDELPLHLDNTQKENGLFYIYPNNGRYVAISFRLPWCAGVVNQGFPFVSLTHRQLAEFKDFILFKGSGGNIISTGFFYLQ</sequence>
<gene>
    <name evidence="1" type="ORF">ACFFIP_00330</name>
</gene>
<accession>A0ABV6FN17</accession>
<dbReference type="Proteomes" id="UP001589797">
    <property type="component" value="Unassembled WGS sequence"/>
</dbReference>
<protein>
    <submittedName>
        <fullName evidence="1">Uncharacterized protein</fullName>
    </submittedName>
</protein>
<evidence type="ECO:0000313" key="2">
    <source>
        <dbReference type="Proteomes" id="UP001589797"/>
    </source>
</evidence>
<reference evidence="1 2" key="1">
    <citation type="submission" date="2024-09" db="EMBL/GenBank/DDBJ databases">
        <authorList>
            <person name="Sun Q."/>
            <person name="Mori K."/>
        </authorList>
    </citation>
    <scope>NUCLEOTIDE SEQUENCE [LARGE SCALE GENOMIC DNA]</scope>
    <source>
        <strain evidence="1 2">CCM 7650</strain>
    </source>
</reference>
<keyword evidence="2" id="KW-1185">Reference proteome</keyword>
<evidence type="ECO:0000313" key="1">
    <source>
        <dbReference type="EMBL" id="MFC0261106.1"/>
    </source>
</evidence>
<dbReference type="RefSeq" id="WP_382385560.1">
    <property type="nucleotide sequence ID" value="NZ_JBHLWI010000001.1"/>
</dbReference>
<dbReference type="EMBL" id="JBHLWI010000001">
    <property type="protein sequence ID" value="MFC0261106.1"/>
    <property type="molecule type" value="Genomic_DNA"/>
</dbReference>
<proteinExistence type="predicted"/>
<name>A0ABV6FN17_9BACT</name>